<evidence type="ECO:0000256" key="2">
    <source>
        <dbReference type="ARBA" id="ARBA00010588"/>
    </source>
</evidence>
<evidence type="ECO:0000256" key="6">
    <source>
        <dbReference type="ARBA" id="ARBA00022824"/>
    </source>
</evidence>
<dbReference type="Proteomes" id="UP001369086">
    <property type="component" value="Unassembled WGS sequence"/>
</dbReference>
<dbReference type="InterPro" id="IPR013918">
    <property type="entry name" value="Nucleotide_exch_fac_Fes1"/>
</dbReference>
<dbReference type="InterPro" id="IPR050693">
    <property type="entry name" value="Hsp70_NEF-Inhibitors"/>
</dbReference>
<evidence type="ECO:0000256" key="5">
    <source>
        <dbReference type="ARBA" id="ARBA00022729"/>
    </source>
</evidence>
<organism evidence="13 14">
    <name type="scientific">Huso huso</name>
    <name type="common">Beluga</name>
    <name type="synonym">Acipenser huso</name>
    <dbReference type="NCBI Taxonomy" id="61971"/>
    <lineage>
        <taxon>Eukaryota</taxon>
        <taxon>Metazoa</taxon>
        <taxon>Chordata</taxon>
        <taxon>Craniata</taxon>
        <taxon>Vertebrata</taxon>
        <taxon>Euteleostomi</taxon>
        <taxon>Actinopterygii</taxon>
        <taxon>Chondrostei</taxon>
        <taxon>Acipenseriformes</taxon>
        <taxon>Acipenseridae</taxon>
        <taxon>Huso</taxon>
    </lineage>
</organism>
<proteinExistence type="inferred from homology"/>
<comment type="function">
    <text evidence="10">Required for protein translocation and folding in the endoplasmic reticulum (ER). Functions as a nucleotide exchange factor for the ER lumenal chaperone HSPA5.</text>
</comment>
<evidence type="ECO:0000256" key="7">
    <source>
        <dbReference type="ARBA" id="ARBA00022927"/>
    </source>
</evidence>
<evidence type="ECO:0000256" key="4">
    <source>
        <dbReference type="ARBA" id="ARBA00022448"/>
    </source>
</evidence>
<keyword evidence="9" id="KW-0325">Glycoprotein</keyword>
<dbReference type="SUPFAM" id="SSF48371">
    <property type="entry name" value="ARM repeat"/>
    <property type="match status" value="1"/>
</dbReference>
<accession>A0ABR0YSQ9</accession>
<feature type="domain" description="Nucleotide exchange factor Fes1" evidence="12">
    <location>
        <begin position="160"/>
        <end position="233"/>
    </location>
</feature>
<keyword evidence="5" id="KW-0732">Signal</keyword>
<dbReference type="EMBL" id="JAHFZB010000023">
    <property type="protein sequence ID" value="KAK6475644.1"/>
    <property type="molecule type" value="Genomic_DNA"/>
</dbReference>
<protein>
    <recommendedName>
        <fullName evidence="3">Nucleotide exchange factor SIL1</fullName>
    </recommendedName>
</protein>
<feature type="compositionally biased region" description="Basic and acidic residues" evidence="11">
    <location>
        <begin position="103"/>
        <end position="116"/>
    </location>
</feature>
<dbReference type="InterPro" id="IPR016024">
    <property type="entry name" value="ARM-type_fold"/>
</dbReference>
<gene>
    <name evidence="13" type="ORF">HHUSO_G23571</name>
</gene>
<evidence type="ECO:0000256" key="3">
    <source>
        <dbReference type="ARBA" id="ARBA00015352"/>
    </source>
</evidence>
<comment type="subcellular location">
    <subcellularLocation>
        <location evidence="1">Endoplasmic reticulum lumen</location>
    </subcellularLocation>
</comment>
<evidence type="ECO:0000259" key="12">
    <source>
        <dbReference type="Pfam" id="PF08609"/>
    </source>
</evidence>
<evidence type="ECO:0000256" key="11">
    <source>
        <dbReference type="SAM" id="MobiDB-lite"/>
    </source>
</evidence>
<keyword evidence="7" id="KW-0653">Protein transport</keyword>
<evidence type="ECO:0000256" key="8">
    <source>
        <dbReference type="ARBA" id="ARBA00023010"/>
    </source>
</evidence>
<dbReference type="InterPro" id="IPR011989">
    <property type="entry name" value="ARM-like"/>
</dbReference>
<dbReference type="Pfam" id="PF08609">
    <property type="entry name" value="Fes1"/>
    <property type="match status" value="1"/>
</dbReference>
<evidence type="ECO:0000256" key="1">
    <source>
        <dbReference type="ARBA" id="ARBA00004319"/>
    </source>
</evidence>
<keyword evidence="6" id="KW-0256">Endoplasmic reticulum</keyword>
<sequence>MQWKIPPLLSVCAACCCFSVIMTVKRRFLKKVLLVLSVLLCVPRCLSGTGTARSALMVVEGSEPDGEAQVSDDEDPEDLEVFQPTDQWQELRPGQAVPAGSHVRLDLQTGKREAKLQDSPGEEEEGGRQGTVNAESQTFTAQELKKALKHFKEAAVVPTDEEKEAAEALRAQFRPLDELKRDMEVLGMMMETDFQIMSRLLQQFNSSAASLEERVSALRELEYLVHQVDNAQDFITIGGLQLVIGTLNSSEAVLQEHAALVLGSALSSNPVVQVESVEGGALQKLLLLLATEQPLPVKKKALFAMASLLRHFPFAQQRFLKLGGLQVLEALFLSSGGASLRVRAVTLLYDMIVEKELILQHGLDPVPDASHEARLRQYAQVSLLPQLAERGWCGLVPELLASPEHDVREKALRALLAMMPPCRELYRGDRALAGALSLLQEQYQGLAESERGIGDEDDYFGELLGLVESMLGKLR</sequence>
<keyword evidence="14" id="KW-1185">Reference proteome</keyword>
<dbReference type="PANTHER" id="PTHR19316:SF35">
    <property type="entry name" value="NUCLEOTIDE EXCHANGE FACTOR SIL1"/>
    <property type="match status" value="1"/>
</dbReference>
<evidence type="ECO:0000313" key="14">
    <source>
        <dbReference type="Proteomes" id="UP001369086"/>
    </source>
</evidence>
<evidence type="ECO:0000256" key="10">
    <source>
        <dbReference type="ARBA" id="ARBA00037748"/>
    </source>
</evidence>
<reference evidence="13 14" key="1">
    <citation type="submission" date="2021-05" db="EMBL/GenBank/DDBJ databases">
        <authorList>
            <person name="Zahm M."/>
            <person name="Klopp C."/>
            <person name="Cabau C."/>
            <person name="Kuhl H."/>
            <person name="Suciu R."/>
            <person name="Ciorpac M."/>
            <person name="Holostenco D."/>
            <person name="Gessner J."/>
            <person name="Wuertz S."/>
            <person name="Hohne C."/>
            <person name="Stock M."/>
            <person name="Gislard M."/>
            <person name="Lluch J."/>
            <person name="Milhes M."/>
            <person name="Lampietro C."/>
            <person name="Lopez Roques C."/>
            <person name="Donnadieu C."/>
            <person name="Du K."/>
            <person name="Schartl M."/>
            <person name="Guiguen Y."/>
        </authorList>
    </citation>
    <scope>NUCLEOTIDE SEQUENCE [LARGE SCALE GENOMIC DNA]</scope>
    <source>
        <strain evidence="13">Hh-F2</strain>
        <tissue evidence="13">Blood</tissue>
    </source>
</reference>
<evidence type="ECO:0000256" key="9">
    <source>
        <dbReference type="ARBA" id="ARBA00023180"/>
    </source>
</evidence>
<feature type="region of interest" description="Disordered" evidence="11">
    <location>
        <begin position="98"/>
        <end position="133"/>
    </location>
</feature>
<keyword evidence="4" id="KW-0813">Transport</keyword>
<dbReference type="PANTHER" id="PTHR19316">
    <property type="entry name" value="PROTEIN FOLDING REGULATOR"/>
    <property type="match status" value="1"/>
</dbReference>
<keyword evidence="8" id="KW-0811">Translocation</keyword>
<comment type="similarity">
    <text evidence="2">Belongs to the SIL1 family.</text>
</comment>
<name>A0ABR0YSQ9_HUSHU</name>
<comment type="caution">
    <text evidence="13">The sequence shown here is derived from an EMBL/GenBank/DDBJ whole genome shotgun (WGS) entry which is preliminary data.</text>
</comment>
<dbReference type="Gene3D" id="1.25.10.10">
    <property type="entry name" value="Leucine-rich Repeat Variant"/>
    <property type="match status" value="1"/>
</dbReference>
<evidence type="ECO:0000313" key="13">
    <source>
        <dbReference type="EMBL" id="KAK6475644.1"/>
    </source>
</evidence>